<name>A0A4P9XX24_9FUNG</name>
<proteinExistence type="predicted"/>
<evidence type="ECO:0000256" key="1">
    <source>
        <dbReference type="SAM" id="MobiDB-lite"/>
    </source>
</evidence>
<protein>
    <submittedName>
        <fullName evidence="2">Uncharacterized protein</fullName>
    </submittedName>
</protein>
<accession>A0A4P9XX24</accession>
<sequence length="222" mass="24499">MPTALWPPTTDQEGYPTNWTVAPREPHDLLDECARRLFASIDRRRSTRSLCRLDADPSAPADRRHRLTSTLHRSQSVPQLTAKYMATPPLRSSVYSRLLGIRAIGRPDPSEVMAPVPPRRPLTRTRTASARSTSVSVRASMRRPSAPERVPVSASLEIRVDFGCVSPTTASDTSPTMFQDDSGATYPLFQKEPIEPSVLARRTSLLSRLLAHTDTVAAAESI</sequence>
<reference evidence="3" key="1">
    <citation type="journal article" date="2018" name="Nat. Microbiol.">
        <title>Leveraging single-cell genomics to expand the fungal tree of life.</title>
        <authorList>
            <person name="Ahrendt S.R."/>
            <person name="Quandt C.A."/>
            <person name="Ciobanu D."/>
            <person name="Clum A."/>
            <person name="Salamov A."/>
            <person name="Andreopoulos B."/>
            <person name="Cheng J.F."/>
            <person name="Woyke T."/>
            <person name="Pelin A."/>
            <person name="Henrissat B."/>
            <person name="Reynolds N.K."/>
            <person name="Benny G.L."/>
            <person name="Smith M.E."/>
            <person name="James T.Y."/>
            <person name="Grigoriev I.V."/>
        </authorList>
    </citation>
    <scope>NUCLEOTIDE SEQUENCE [LARGE SCALE GENOMIC DNA]</scope>
    <source>
        <strain evidence="3">RSA 1356</strain>
    </source>
</reference>
<dbReference type="AlphaFoldDB" id="A0A4P9XX24"/>
<evidence type="ECO:0000313" key="3">
    <source>
        <dbReference type="Proteomes" id="UP000271241"/>
    </source>
</evidence>
<organism evidence="2 3">
    <name type="scientific">Thamnocephalis sphaerospora</name>
    <dbReference type="NCBI Taxonomy" id="78915"/>
    <lineage>
        <taxon>Eukaryota</taxon>
        <taxon>Fungi</taxon>
        <taxon>Fungi incertae sedis</taxon>
        <taxon>Zoopagomycota</taxon>
        <taxon>Zoopagomycotina</taxon>
        <taxon>Zoopagomycetes</taxon>
        <taxon>Zoopagales</taxon>
        <taxon>Sigmoideomycetaceae</taxon>
        <taxon>Thamnocephalis</taxon>
    </lineage>
</organism>
<gene>
    <name evidence="2" type="ORF">THASP1DRAFT_27987</name>
</gene>
<feature type="compositionally biased region" description="Low complexity" evidence="1">
    <location>
        <begin position="124"/>
        <end position="143"/>
    </location>
</feature>
<dbReference type="Proteomes" id="UP000271241">
    <property type="component" value="Unassembled WGS sequence"/>
</dbReference>
<feature type="region of interest" description="Disordered" evidence="1">
    <location>
        <begin position="110"/>
        <end position="150"/>
    </location>
</feature>
<evidence type="ECO:0000313" key="2">
    <source>
        <dbReference type="EMBL" id="RKP10221.1"/>
    </source>
</evidence>
<dbReference type="EMBL" id="KZ992463">
    <property type="protein sequence ID" value="RKP10221.1"/>
    <property type="molecule type" value="Genomic_DNA"/>
</dbReference>
<keyword evidence="3" id="KW-1185">Reference proteome</keyword>